<dbReference type="EMBL" id="GL984074">
    <property type="protein sequence ID" value="EGR30088.1"/>
    <property type="molecule type" value="Genomic_DNA"/>
</dbReference>
<dbReference type="GO" id="GO:0030130">
    <property type="term" value="C:clathrin coat of trans-Golgi network vesicle"/>
    <property type="evidence" value="ECO:0007669"/>
    <property type="project" value="InterPro"/>
</dbReference>
<keyword evidence="3 6" id="KW-0472">Membrane</keyword>
<name>G0QXH0_ICHMU</name>
<dbReference type="Proteomes" id="UP000008983">
    <property type="component" value="Unassembled WGS sequence"/>
</dbReference>
<dbReference type="GO" id="GO:0016192">
    <property type="term" value="P:vesicle-mediated transport"/>
    <property type="evidence" value="ECO:0007669"/>
    <property type="project" value="InterPro"/>
</dbReference>
<dbReference type="AlphaFoldDB" id="G0QXH0"/>
<dbReference type="GO" id="GO:0030132">
    <property type="term" value="C:clathrin coat of coated pit"/>
    <property type="evidence" value="ECO:0007669"/>
    <property type="project" value="InterPro"/>
</dbReference>
<comment type="function">
    <text evidence="6">Clathrin is the major protein of the polyhedral coat of coated pits and vesicles.</text>
</comment>
<gene>
    <name evidence="7" type="ORF">IMG5_142810</name>
</gene>
<proteinExistence type="inferred from homology"/>
<evidence type="ECO:0000313" key="7">
    <source>
        <dbReference type="EMBL" id="EGR30088.1"/>
    </source>
</evidence>
<dbReference type="Pfam" id="PF01086">
    <property type="entry name" value="Clathrin_lg_ch"/>
    <property type="match status" value="1"/>
</dbReference>
<dbReference type="GeneID" id="14906197"/>
<organism evidence="7 8">
    <name type="scientific">Ichthyophthirius multifiliis</name>
    <name type="common">White spot disease agent</name>
    <name type="synonym">Ich</name>
    <dbReference type="NCBI Taxonomy" id="5932"/>
    <lineage>
        <taxon>Eukaryota</taxon>
        <taxon>Sar</taxon>
        <taxon>Alveolata</taxon>
        <taxon>Ciliophora</taxon>
        <taxon>Intramacronucleata</taxon>
        <taxon>Oligohymenophorea</taxon>
        <taxon>Hymenostomatida</taxon>
        <taxon>Ophryoglenina</taxon>
        <taxon>Ichthyophthirius</taxon>
    </lineage>
</organism>
<dbReference type="RefSeq" id="XP_004031324.1">
    <property type="nucleotide sequence ID" value="XM_004031276.1"/>
</dbReference>
<dbReference type="InParanoid" id="G0QXH0"/>
<dbReference type="GO" id="GO:0005198">
    <property type="term" value="F:structural molecule activity"/>
    <property type="evidence" value="ECO:0007669"/>
    <property type="project" value="InterPro"/>
</dbReference>
<dbReference type="GO" id="GO:0006886">
    <property type="term" value="P:intracellular protein transport"/>
    <property type="evidence" value="ECO:0007669"/>
    <property type="project" value="InterPro"/>
</dbReference>
<keyword evidence="4 6" id="KW-0168">Coated pit</keyword>
<dbReference type="eggNOG" id="ENOG502SXUG">
    <property type="taxonomic scope" value="Eukaryota"/>
</dbReference>
<keyword evidence="5 6" id="KW-0968">Cytoplasmic vesicle</keyword>
<keyword evidence="8" id="KW-1185">Reference proteome</keyword>
<comment type="similarity">
    <text evidence="2 6">Belongs to the clathrin light chain family.</text>
</comment>
<evidence type="ECO:0000256" key="2">
    <source>
        <dbReference type="ARBA" id="ARBA00005263"/>
    </source>
</evidence>
<sequence>MEVNLQEEEVQIECRKQQQYKNPWDKIVANINLKPGEQKSEKDISRMKECILNKKHDASLGKNN</sequence>
<accession>G0QXH0</accession>
<evidence type="ECO:0000256" key="3">
    <source>
        <dbReference type="ARBA" id="ARBA00023136"/>
    </source>
</evidence>
<dbReference type="InterPro" id="IPR000996">
    <property type="entry name" value="Clathrin_L-chain"/>
</dbReference>
<reference evidence="7 8" key="1">
    <citation type="submission" date="2011-07" db="EMBL/GenBank/DDBJ databases">
        <authorList>
            <person name="Coyne R."/>
            <person name="Brami D."/>
            <person name="Johnson J."/>
            <person name="Hostetler J."/>
            <person name="Hannick L."/>
            <person name="Clark T."/>
            <person name="Cassidy-Hanley D."/>
            <person name="Inman J."/>
        </authorList>
    </citation>
    <scope>NUCLEOTIDE SEQUENCE [LARGE SCALE GENOMIC DNA]</scope>
    <source>
        <strain evidence="7 8">G5</strain>
    </source>
</reference>
<dbReference type="OrthoDB" id="302617at2759"/>
<evidence type="ECO:0000256" key="6">
    <source>
        <dbReference type="RuleBase" id="RU363137"/>
    </source>
</evidence>
<evidence type="ECO:0000256" key="5">
    <source>
        <dbReference type="ARBA" id="ARBA00023329"/>
    </source>
</evidence>
<evidence type="ECO:0000256" key="4">
    <source>
        <dbReference type="ARBA" id="ARBA00023176"/>
    </source>
</evidence>
<evidence type="ECO:0000256" key="1">
    <source>
        <dbReference type="ARBA" id="ARBA00004180"/>
    </source>
</evidence>
<evidence type="ECO:0000313" key="8">
    <source>
        <dbReference type="Proteomes" id="UP000008983"/>
    </source>
</evidence>
<protein>
    <recommendedName>
        <fullName evidence="6">Clathrin light chain</fullName>
    </recommendedName>
</protein>
<comment type="subcellular location">
    <subcellularLocation>
        <location evidence="1 6">Cytoplasmic vesicle membrane</location>
        <topology evidence="1 6">Peripheral membrane protein</topology>
        <orientation evidence="1 6">Cytoplasmic side</orientation>
    </subcellularLocation>
    <subcellularLocation>
        <location evidence="6">Membrane</location>
        <location evidence="6">Coated pit</location>
        <topology evidence="6">Peripheral membrane protein</topology>
        <orientation evidence="6">Cytoplasmic side</orientation>
    </subcellularLocation>
    <text evidence="6">Cytoplasmic face of coated pits and vesicles.</text>
</comment>